<dbReference type="InterPro" id="IPR020471">
    <property type="entry name" value="AKR"/>
</dbReference>
<dbReference type="OrthoDB" id="416253at2759"/>
<dbReference type="RefSeq" id="XP_024713078.1">
    <property type="nucleotide sequence ID" value="XM_024858591.1"/>
</dbReference>
<dbReference type="GeneID" id="36566636"/>
<feature type="binding site" evidence="8">
    <location>
        <position position="124"/>
    </location>
    <ligand>
        <name>substrate</name>
    </ligand>
</feature>
<dbReference type="Gene3D" id="3.20.20.100">
    <property type="entry name" value="NADP-dependent oxidoreductase domain"/>
    <property type="match status" value="1"/>
</dbReference>
<dbReference type="AlphaFoldDB" id="A0A2P7YNL4"/>
<gene>
    <name evidence="11" type="ORF">C7M61_003247</name>
</gene>
<comment type="catalytic activity">
    <reaction evidence="3">
        <text>isatin + NADPH + H(+) = 3-hydroxyindolin-2-one + NADP(+)</text>
        <dbReference type="Rhea" id="RHEA:68608"/>
        <dbReference type="ChEBI" id="CHEBI:15378"/>
        <dbReference type="ChEBI" id="CHEBI:27539"/>
        <dbReference type="ChEBI" id="CHEBI:28536"/>
        <dbReference type="ChEBI" id="CHEBI:57783"/>
        <dbReference type="ChEBI" id="CHEBI:58349"/>
    </reaction>
</comment>
<evidence type="ECO:0000313" key="11">
    <source>
        <dbReference type="EMBL" id="PSK37543.1"/>
    </source>
</evidence>
<name>A0A2P7YNL4_9ASCO</name>
<dbReference type="SUPFAM" id="SSF51430">
    <property type="entry name" value="NAD(P)-linked oxidoreductase"/>
    <property type="match status" value="1"/>
</dbReference>
<dbReference type="PRINTS" id="PR00069">
    <property type="entry name" value="ALDKETRDTASE"/>
</dbReference>
<keyword evidence="12" id="KW-1185">Reference proteome</keyword>
<reference evidence="11 12" key="1">
    <citation type="submission" date="2018-03" db="EMBL/GenBank/DDBJ databases">
        <title>Candida pseudohaemulonii genome assembly and annotation.</title>
        <authorList>
            <person name="Munoz J.F."/>
            <person name="Gade L.G."/>
            <person name="Chow N.A."/>
            <person name="Litvintseva A.P."/>
            <person name="Loparev V.N."/>
            <person name="Cuomo C.A."/>
        </authorList>
    </citation>
    <scope>NUCLEOTIDE SEQUENCE [LARGE SCALE GENOMIC DNA]</scope>
    <source>
        <strain evidence="11 12">B12108</strain>
    </source>
</reference>
<dbReference type="InterPro" id="IPR036812">
    <property type="entry name" value="NAD(P)_OxRdtase_dom_sf"/>
</dbReference>
<evidence type="ECO:0000256" key="1">
    <source>
        <dbReference type="ARBA" id="ARBA00023002"/>
    </source>
</evidence>
<dbReference type="PIRSF" id="PIRSF000097">
    <property type="entry name" value="AKR"/>
    <property type="match status" value="1"/>
</dbReference>
<evidence type="ECO:0000313" key="12">
    <source>
        <dbReference type="Proteomes" id="UP000241107"/>
    </source>
</evidence>
<evidence type="ECO:0000256" key="3">
    <source>
        <dbReference type="ARBA" id="ARBA00051098"/>
    </source>
</evidence>
<dbReference type="InterPro" id="IPR023210">
    <property type="entry name" value="NADP_OxRdtase_dom"/>
</dbReference>
<evidence type="ECO:0000259" key="10">
    <source>
        <dbReference type="Pfam" id="PF00248"/>
    </source>
</evidence>
<feature type="active site" description="Proton donor" evidence="7">
    <location>
        <position position="58"/>
    </location>
</feature>
<comment type="caution">
    <text evidence="11">The sequence shown here is derived from an EMBL/GenBank/DDBJ whole genome shotgun (WGS) entry which is preliminary data.</text>
</comment>
<accession>A0A2P7YNL4</accession>
<dbReference type="GO" id="GO:0042180">
    <property type="term" value="P:ketone metabolic process"/>
    <property type="evidence" value="ECO:0007669"/>
    <property type="project" value="UniProtKB-ARBA"/>
</dbReference>
<dbReference type="Pfam" id="PF00248">
    <property type="entry name" value="Aldo_ket_red"/>
    <property type="match status" value="1"/>
</dbReference>
<protein>
    <recommendedName>
        <fullName evidence="5">2-dehydropantolactone reductase</fullName>
        <ecNumber evidence="4">1.1.1.358</ecNumber>
    </recommendedName>
    <alternativeName>
        <fullName evidence="5">2-dehydropantolactone reductase</fullName>
    </alternativeName>
    <alternativeName>
        <fullName evidence="6">Ketopantoyl-lactone reductase</fullName>
    </alternativeName>
</protein>
<evidence type="ECO:0000256" key="2">
    <source>
        <dbReference type="ARBA" id="ARBA00050878"/>
    </source>
</evidence>
<dbReference type="GO" id="GO:0047011">
    <property type="term" value="F:2-dehydropantolactone reductase (A-specific) activity"/>
    <property type="evidence" value="ECO:0007669"/>
    <property type="project" value="UniProtKB-ARBA"/>
</dbReference>
<feature type="domain" description="NADP-dependent oxidoreductase" evidence="10">
    <location>
        <begin position="32"/>
        <end position="267"/>
    </location>
</feature>
<feature type="site" description="Lowers pKa of active site Tyr" evidence="9">
    <location>
        <position position="89"/>
    </location>
</feature>
<evidence type="ECO:0000256" key="9">
    <source>
        <dbReference type="PIRSR" id="PIRSR000097-3"/>
    </source>
</evidence>
<sequence>MAPSTLKVDRHTKRKLNNGQEIPVAGYGVYTLTQKETVDLVYEALKQGYRHIDTAVLYGNERESAQGVAKFLKDNEGKVKREDIWFTTKIWNSDHGYNETKAAVDKIAAQVKEHIGYVDLVLVHLPKSNKEKRLGTWKALQELQQDPKNGSLEIRSIGVSNFGVKHLEELFAWDGFKVKPVVNQLELHPWLPHHKIRDFLVKHDIAAEAYSPLTQGENLDDLELLQLAEKHKINKVEILLKWSFLQGFIVLAKTAKVERIKQNLEVLPESGSILLDEDIVKALDKPESHQVFTWFGLDPTVYVN</sequence>
<dbReference type="PROSITE" id="PS00063">
    <property type="entry name" value="ALDOKETO_REDUCTASE_3"/>
    <property type="match status" value="1"/>
</dbReference>
<dbReference type="CDD" id="cd19071">
    <property type="entry name" value="AKR_AKR1-5-like"/>
    <property type="match status" value="1"/>
</dbReference>
<dbReference type="PANTHER" id="PTHR43827">
    <property type="entry name" value="2,5-DIKETO-D-GLUCONIC ACID REDUCTASE"/>
    <property type="match status" value="1"/>
</dbReference>
<evidence type="ECO:0000256" key="6">
    <source>
        <dbReference type="ARBA" id="ARBA00081322"/>
    </source>
</evidence>
<proteinExistence type="predicted"/>
<dbReference type="Proteomes" id="UP000241107">
    <property type="component" value="Unassembled WGS sequence"/>
</dbReference>
<evidence type="ECO:0000256" key="5">
    <source>
        <dbReference type="ARBA" id="ARBA00079693"/>
    </source>
</evidence>
<dbReference type="InterPro" id="IPR018170">
    <property type="entry name" value="Aldo/ket_reductase_CS"/>
</dbReference>
<evidence type="ECO:0000256" key="4">
    <source>
        <dbReference type="ARBA" id="ARBA00066965"/>
    </source>
</evidence>
<dbReference type="STRING" id="418784.A0A2P7YNL4"/>
<dbReference type="EMBL" id="PYFQ01000008">
    <property type="protein sequence ID" value="PSK37543.1"/>
    <property type="molecule type" value="Genomic_DNA"/>
</dbReference>
<dbReference type="VEuPathDB" id="FungiDB:C7M61_003247"/>
<dbReference type="PANTHER" id="PTHR43827:SF13">
    <property type="entry name" value="ALDO_KETO REDUCTASE FAMILY PROTEIN"/>
    <property type="match status" value="1"/>
</dbReference>
<dbReference type="FunFam" id="3.20.20.100:FF:000002">
    <property type="entry name" value="2,5-diketo-D-gluconic acid reductase A"/>
    <property type="match status" value="1"/>
</dbReference>
<comment type="catalytic activity">
    <reaction evidence="2">
        <text>(R)-pantolactone + NADP(+) = 2-dehydropantolactone + NADPH + H(+)</text>
        <dbReference type="Rhea" id="RHEA:18981"/>
        <dbReference type="ChEBI" id="CHEBI:15378"/>
        <dbReference type="ChEBI" id="CHEBI:16719"/>
        <dbReference type="ChEBI" id="CHEBI:18395"/>
        <dbReference type="ChEBI" id="CHEBI:57783"/>
        <dbReference type="ChEBI" id="CHEBI:58349"/>
        <dbReference type="EC" id="1.1.1.358"/>
    </reaction>
</comment>
<dbReference type="EC" id="1.1.1.358" evidence="4"/>
<evidence type="ECO:0000256" key="7">
    <source>
        <dbReference type="PIRSR" id="PIRSR000097-1"/>
    </source>
</evidence>
<organism evidence="11 12">
    <name type="scientific">Candidozyma pseudohaemuli</name>
    <dbReference type="NCBI Taxonomy" id="418784"/>
    <lineage>
        <taxon>Eukaryota</taxon>
        <taxon>Fungi</taxon>
        <taxon>Dikarya</taxon>
        <taxon>Ascomycota</taxon>
        <taxon>Saccharomycotina</taxon>
        <taxon>Pichiomycetes</taxon>
        <taxon>Metschnikowiaceae</taxon>
        <taxon>Candidozyma</taxon>
    </lineage>
</organism>
<keyword evidence="1" id="KW-0560">Oxidoreductase</keyword>
<evidence type="ECO:0000256" key="8">
    <source>
        <dbReference type="PIRSR" id="PIRSR000097-2"/>
    </source>
</evidence>